<dbReference type="Proteomes" id="UP000070089">
    <property type="component" value="Unassembled WGS sequence"/>
</dbReference>
<evidence type="ECO:0000256" key="3">
    <source>
        <dbReference type="ARBA" id="ARBA00022679"/>
    </source>
</evidence>
<comment type="similarity">
    <text evidence="1">Belongs to the protein kinase superfamily. CMGC Ser/Thr protein kinase family. GSK-3 subfamily.</text>
</comment>
<evidence type="ECO:0000256" key="2">
    <source>
        <dbReference type="ARBA" id="ARBA00022527"/>
    </source>
</evidence>
<dbReference type="Gene3D" id="3.30.200.20">
    <property type="entry name" value="Phosphorylase Kinase, domain 1"/>
    <property type="match status" value="1"/>
</dbReference>
<dbReference type="SMART" id="SM00220">
    <property type="entry name" value="S_TKc"/>
    <property type="match status" value="1"/>
</dbReference>
<dbReference type="InterPro" id="IPR011009">
    <property type="entry name" value="Kinase-like_dom_sf"/>
</dbReference>
<proteinExistence type="inferred from homology"/>
<dbReference type="GO" id="GO:0005737">
    <property type="term" value="C:cytoplasm"/>
    <property type="evidence" value="ECO:0007669"/>
    <property type="project" value="TreeGrafter"/>
</dbReference>
<evidence type="ECO:0000256" key="7">
    <source>
        <dbReference type="PROSITE-ProRule" id="PRU10141"/>
    </source>
</evidence>
<dbReference type="EMBL" id="JXTI01000065">
    <property type="protein sequence ID" value="KWX13538.1"/>
    <property type="molecule type" value="Genomic_DNA"/>
</dbReference>
<dbReference type="GO" id="GO:0004674">
    <property type="term" value="F:protein serine/threonine kinase activity"/>
    <property type="evidence" value="ECO:0007669"/>
    <property type="project" value="UniProtKB-KW"/>
</dbReference>
<dbReference type="CDD" id="cd14137">
    <property type="entry name" value="STKc_GSK3"/>
    <property type="match status" value="1"/>
</dbReference>
<evidence type="ECO:0000256" key="1">
    <source>
        <dbReference type="ARBA" id="ARBA00005527"/>
    </source>
</evidence>
<protein>
    <submittedName>
        <fullName evidence="9">Kinase/ CMGC GSK/ Serine/threonine protein kinase</fullName>
    </submittedName>
</protein>
<dbReference type="InterPro" id="IPR000719">
    <property type="entry name" value="Prot_kinase_dom"/>
</dbReference>
<dbReference type="InterPro" id="IPR050591">
    <property type="entry name" value="GSK-3"/>
</dbReference>
<feature type="domain" description="Protein kinase" evidence="8">
    <location>
        <begin position="28"/>
        <end position="312"/>
    </location>
</feature>
<dbReference type="InterPro" id="IPR017441">
    <property type="entry name" value="Protein_kinase_ATP_BS"/>
</dbReference>
<organism evidence="9 10">
    <name type="scientific">Giardia duodenalis assemblage B</name>
    <dbReference type="NCBI Taxonomy" id="1394984"/>
    <lineage>
        <taxon>Eukaryota</taxon>
        <taxon>Metamonada</taxon>
        <taxon>Diplomonadida</taxon>
        <taxon>Hexamitidae</taxon>
        <taxon>Giardiinae</taxon>
        <taxon>Giardia</taxon>
    </lineage>
</organism>
<dbReference type="InterPro" id="IPR039192">
    <property type="entry name" value="STKc_GSK3"/>
</dbReference>
<dbReference type="OrthoDB" id="272141at2759"/>
<dbReference type="PROSITE" id="PS00107">
    <property type="entry name" value="PROTEIN_KINASE_ATP"/>
    <property type="match status" value="1"/>
</dbReference>
<dbReference type="SUPFAM" id="SSF56112">
    <property type="entry name" value="Protein kinase-like (PK-like)"/>
    <property type="match status" value="1"/>
</dbReference>
<keyword evidence="5 9" id="KW-0418">Kinase</keyword>
<dbReference type="FunFam" id="1.10.510.10:FF:000624">
    <property type="entry name" value="Mitogen-activated protein kinase"/>
    <property type="match status" value="1"/>
</dbReference>
<sequence>MLPQKLPELFQDSTATCPQSKDGPEITFTTMRTIGSGSFGVVFIAKTSTGELIAIKKVFQDRKYRNRELSIMQELGEHPCIIRLINSYISVATNQTNGDFLNILMDYYQENGYQIYKSYIRAGIKMPMFHIKLYTFQFLRGLAYMHSFNIANRDLKPQNTLVNRDSGRAVLCDLGSAKKLSPSEPNIAYICSRYYRAPELIFGSRHYTTVIDIWSFGCVVAEMIIGKPIYAGSSPLDQIIEIIKILGPPSLKELKEMNPTLKEYAFPTIRTTPMSDVLGTKDPVVLDFFARCFKYSPNERITAYEALAHPFYDDLRARDAPISKDLKLFEFSEHERKAISPELLSKIRPQ</sequence>
<dbReference type="Pfam" id="PF00069">
    <property type="entry name" value="Pkinase"/>
    <property type="match status" value="1"/>
</dbReference>
<dbReference type="AlphaFoldDB" id="A0A132NU05"/>
<name>A0A132NU05_GIAIN</name>
<dbReference type="PANTHER" id="PTHR24057:SF0">
    <property type="entry name" value="PROTEIN KINASE SHAGGY-RELATED"/>
    <property type="match status" value="1"/>
</dbReference>
<evidence type="ECO:0000313" key="9">
    <source>
        <dbReference type="EMBL" id="KWX13538.1"/>
    </source>
</evidence>
<comment type="caution">
    <text evidence="9">The sequence shown here is derived from an EMBL/GenBank/DDBJ whole genome shotgun (WGS) entry which is preliminary data.</text>
</comment>
<dbReference type="GO" id="GO:0005524">
    <property type="term" value="F:ATP binding"/>
    <property type="evidence" value="ECO:0007669"/>
    <property type="project" value="UniProtKB-UniRule"/>
</dbReference>
<dbReference type="PROSITE" id="PS50011">
    <property type="entry name" value="PROTEIN_KINASE_DOM"/>
    <property type="match status" value="1"/>
</dbReference>
<keyword evidence="2 9" id="KW-0723">Serine/threonine-protein kinase</keyword>
<dbReference type="PANTHER" id="PTHR24057">
    <property type="entry name" value="GLYCOGEN SYNTHASE KINASE-3 ALPHA"/>
    <property type="match status" value="1"/>
</dbReference>
<dbReference type="GO" id="GO:0030154">
    <property type="term" value="P:cell differentiation"/>
    <property type="evidence" value="ECO:0007669"/>
    <property type="project" value="TreeGrafter"/>
</dbReference>
<evidence type="ECO:0000313" key="10">
    <source>
        <dbReference type="Proteomes" id="UP000070089"/>
    </source>
</evidence>
<feature type="binding site" evidence="7">
    <location>
        <position position="57"/>
    </location>
    <ligand>
        <name>ATP</name>
        <dbReference type="ChEBI" id="CHEBI:30616"/>
    </ligand>
</feature>
<keyword evidence="6 7" id="KW-0067">ATP-binding</keyword>
<evidence type="ECO:0000259" key="8">
    <source>
        <dbReference type="PROSITE" id="PS50011"/>
    </source>
</evidence>
<keyword evidence="4 7" id="KW-0547">Nucleotide-binding</keyword>
<dbReference type="GO" id="GO:0007165">
    <property type="term" value="P:signal transduction"/>
    <property type="evidence" value="ECO:0007669"/>
    <property type="project" value="TreeGrafter"/>
</dbReference>
<accession>A0A132NU05</accession>
<gene>
    <name evidence="9" type="ORF">QR46_2463</name>
</gene>
<evidence type="ECO:0000256" key="4">
    <source>
        <dbReference type="ARBA" id="ARBA00022741"/>
    </source>
</evidence>
<dbReference type="Gene3D" id="1.10.510.10">
    <property type="entry name" value="Transferase(Phosphotransferase) domain 1"/>
    <property type="match status" value="1"/>
</dbReference>
<evidence type="ECO:0000256" key="5">
    <source>
        <dbReference type="ARBA" id="ARBA00022777"/>
    </source>
</evidence>
<keyword evidence="3" id="KW-0808">Transferase</keyword>
<evidence type="ECO:0000256" key="6">
    <source>
        <dbReference type="ARBA" id="ARBA00022840"/>
    </source>
</evidence>
<dbReference type="GO" id="GO:0005634">
    <property type="term" value="C:nucleus"/>
    <property type="evidence" value="ECO:0007669"/>
    <property type="project" value="TreeGrafter"/>
</dbReference>
<dbReference type="VEuPathDB" id="GiardiaDB:QR46_2463"/>
<reference evidence="9 10" key="1">
    <citation type="journal article" date="2015" name="Mol. Biochem. Parasitol.">
        <title>Identification of polymorphic genes for use in assemblage B genotyping assays through comparative genomics of multiple assemblage B Giardia duodenalis isolates.</title>
        <authorList>
            <person name="Wielinga C."/>
            <person name="Thompson R.C."/>
            <person name="Monis P."/>
            <person name="Ryan U."/>
        </authorList>
    </citation>
    <scope>NUCLEOTIDE SEQUENCE [LARGE SCALE GENOMIC DNA]</scope>
    <source>
        <strain evidence="9 10">BAH15c1</strain>
    </source>
</reference>